<dbReference type="PROSITE" id="PS00237">
    <property type="entry name" value="G_PROTEIN_RECEP_F1_1"/>
    <property type="match status" value="1"/>
</dbReference>
<dbReference type="GO" id="GO:0007204">
    <property type="term" value="P:positive regulation of cytosolic calcium ion concentration"/>
    <property type="evidence" value="ECO:0007669"/>
    <property type="project" value="TreeGrafter"/>
</dbReference>
<protein>
    <recommendedName>
        <fullName evidence="11">G-protein coupled receptors family 1 profile domain-containing protein</fullName>
    </recommendedName>
</protein>
<sequence length="346" mass="39530">METLVNITGTSWEINSLDTDTYNYSSYFDEYFDDLGHAPCAYESHENHPLRAFYSLFFMIGFVGNVFVVRVIMLGAQLRSVMKVCLLNLALADLITHSWIFGKTVCILVLGSYYVTFYCSAFFVVWISIDRYLVVVHDRHALRVRTKTCGIVVCLVIWIVAVASSFPELLCIEVLQSQNEAICTAYMDNSENYDFSSVGIFKMNILGLVIPLSIVGFCFLMVMRKRVQSTRKPNTRLVALVAVVFFCCWTPYNIVTFLTGLQLKGVISTDCDTNNWIQLALLITRAMSYSHCCLNPIIYVLVGEKFKWYLVKFLRWTPCFKLPFVGRCLPQLPVLSSETSIKIYQL</sequence>
<dbReference type="GO" id="GO:0019957">
    <property type="term" value="F:C-C chemokine binding"/>
    <property type="evidence" value="ECO:0007669"/>
    <property type="project" value="TreeGrafter"/>
</dbReference>
<evidence type="ECO:0000256" key="5">
    <source>
        <dbReference type="ARBA" id="ARBA00023040"/>
    </source>
</evidence>
<evidence type="ECO:0000256" key="2">
    <source>
        <dbReference type="ARBA" id="ARBA00022475"/>
    </source>
</evidence>
<dbReference type="OrthoDB" id="8951197at2759"/>
<feature type="transmembrane region" description="Helical" evidence="10">
    <location>
        <begin position="148"/>
        <end position="166"/>
    </location>
</feature>
<keyword evidence="7 9" id="KW-0675">Receptor</keyword>
<evidence type="ECO:0000256" key="4">
    <source>
        <dbReference type="ARBA" id="ARBA00022989"/>
    </source>
</evidence>
<proteinExistence type="inferred from homology"/>
<feature type="domain" description="G-protein coupled receptors family 1 profile" evidence="11">
    <location>
        <begin position="64"/>
        <end position="299"/>
    </location>
</feature>
<dbReference type="SUPFAM" id="SSF81321">
    <property type="entry name" value="Family A G protein-coupled receptor-like"/>
    <property type="match status" value="1"/>
</dbReference>
<feature type="transmembrane region" description="Helical" evidence="10">
    <location>
        <begin position="275"/>
        <end position="302"/>
    </location>
</feature>
<dbReference type="GO" id="GO:0060326">
    <property type="term" value="P:cell chemotaxis"/>
    <property type="evidence" value="ECO:0007669"/>
    <property type="project" value="TreeGrafter"/>
</dbReference>
<comment type="subcellular location">
    <subcellularLocation>
        <location evidence="1">Cell membrane</location>
        <topology evidence="1">Multi-pass membrane protein</topology>
    </subcellularLocation>
</comment>
<keyword evidence="8 9" id="KW-0807">Transducer</keyword>
<dbReference type="PRINTS" id="PR00237">
    <property type="entry name" value="GPCRRHODOPSN"/>
</dbReference>
<dbReference type="PANTHER" id="PTHR10489:SF627">
    <property type="entry name" value="C-C CHEMOKINE RECEPTOR TYPE 8"/>
    <property type="match status" value="1"/>
</dbReference>
<dbReference type="PRINTS" id="PR00657">
    <property type="entry name" value="CCCHEMOKINER"/>
</dbReference>
<keyword evidence="4 10" id="KW-1133">Transmembrane helix</keyword>
<dbReference type="AlphaFoldDB" id="A0A8B9L4L3"/>
<evidence type="ECO:0000259" key="11">
    <source>
        <dbReference type="PROSITE" id="PS50262"/>
    </source>
</evidence>
<dbReference type="InterPro" id="IPR050119">
    <property type="entry name" value="CCR1-9-like"/>
</dbReference>
<organism evidence="12 13">
    <name type="scientific">Astyanax mexicanus</name>
    <name type="common">Blind cave fish</name>
    <name type="synonym">Astyanax fasciatus mexicanus</name>
    <dbReference type="NCBI Taxonomy" id="7994"/>
    <lineage>
        <taxon>Eukaryota</taxon>
        <taxon>Metazoa</taxon>
        <taxon>Chordata</taxon>
        <taxon>Craniata</taxon>
        <taxon>Vertebrata</taxon>
        <taxon>Euteleostomi</taxon>
        <taxon>Actinopterygii</taxon>
        <taxon>Neopterygii</taxon>
        <taxon>Teleostei</taxon>
        <taxon>Ostariophysi</taxon>
        <taxon>Characiformes</taxon>
        <taxon>Characoidei</taxon>
        <taxon>Acestrorhamphidae</taxon>
        <taxon>Acestrorhamphinae</taxon>
        <taxon>Astyanax</taxon>
    </lineage>
</organism>
<evidence type="ECO:0000313" key="12">
    <source>
        <dbReference type="Ensembl" id="ENSAMXP00005046843.1"/>
    </source>
</evidence>
<dbReference type="Gene3D" id="1.20.1070.10">
    <property type="entry name" value="Rhodopsin 7-helix transmembrane proteins"/>
    <property type="match status" value="1"/>
</dbReference>
<evidence type="ECO:0000256" key="7">
    <source>
        <dbReference type="ARBA" id="ARBA00023170"/>
    </source>
</evidence>
<dbReference type="InterPro" id="IPR000276">
    <property type="entry name" value="GPCR_Rhodpsn"/>
</dbReference>
<dbReference type="Ensembl" id="ENSAMXT00005050878.1">
    <property type="protein sequence ID" value="ENSAMXP00005046843.1"/>
    <property type="gene ID" value="ENSAMXG00005021556.1"/>
</dbReference>
<dbReference type="PROSITE" id="PS50262">
    <property type="entry name" value="G_PROTEIN_RECEP_F1_2"/>
    <property type="match status" value="1"/>
</dbReference>
<dbReference type="GO" id="GO:0019722">
    <property type="term" value="P:calcium-mediated signaling"/>
    <property type="evidence" value="ECO:0007669"/>
    <property type="project" value="TreeGrafter"/>
</dbReference>
<feature type="transmembrane region" description="Helical" evidence="10">
    <location>
        <begin position="52"/>
        <end position="72"/>
    </location>
</feature>
<evidence type="ECO:0000256" key="1">
    <source>
        <dbReference type="ARBA" id="ARBA00004651"/>
    </source>
</evidence>
<keyword evidence="6 10" id="KW-0472">Membrane</keyword>
<keyword evidence="5 9" id="KW-0297">G-protein coupled receptor</keyword>
<evidence type="ECO:0000256" key="9">
    <source>
        <dbReference type="RuleBase" id="RU000688"/>
    </source>
</evidence>
<dbReference type="GO" id="GO:0009897">
    <property type="term" value="C:external side of plasma membrane"/>
    <property type="evidence" value="ECO:0007669"/>
    <property type="project" value="TreeGrafter"/>
</dbReference>
<dbReference type="Pfam" id="PF00001">
    <property type="entry name" value="7tm_1"/>
    <property type="match status" value="1"/>
</dbReference>
<dbReference type="Proteomes" id="UP000694621">
    <property type="component" value="Unplaced"/>
</dbReference>
<dbReference type="PANTHER" id="PTHR10489">
    <property type="entry name" value="CELL ADHESION MOLECULE"/>
    <property type="match status" value="1"/>
</dbReference>
<evidence type="ECO:0000256" key="6">
    <source>
        <dbReference type="ARBA" id="ARBA00023136"/>
    </source>
</evidence>
<feature type="transmembrane region" description="Helical" evidence="10">
    <location>
        <begin position="107"/>
        <end position="127"/>
    </location>
</feature>
<dbReference type="GO" id="GO:0016493">
    <property type="term" value="F:C-C chemokine receptor activity"/>
    <property type="evidence" value="ECO:0007669"/>
    <property type="project" value="TreeGrafter"/>
</dbReference>
<name>A0A8B9L4L3_ASTMX</name>
<feature type="transmembrane region" description="Helical" evidence="10">
    <location>
        <begin position="205"/>
        <end position="223"/>
    </location>
</feature>
<evidence type="ECO:0000256" key="3">
    <source>
        <dbReference type="ARBA" id="ARBA00022692"/>
    </source>
</evidence>
<comment type="similarity">
    <text evidence="9">Belongs to the G-protein coupled receptor 1 family.</text>
</comment>
<keyword evidence="3 9" id="KW-0812">Transmembrane</keyword>
<dbReference type="InterPro" id="IPR000355">
    <property type="entry name" value="Chemokine_rcpt"/>
</dbReference>
<keyword evidence="2" id="KW-1003">Cell membrane</keyword>
<feature type="transmembrane region" description="Helical" evidence="10">
    <location>
        <begin position="235"/>
        <end position="255"/>
    </location>
</feature>
<evidence type="ECO:0000256" key="8">
    <source>
        <dbReference type="ARBA" id="ARBA00023224"/>
    </source>
</evidence>
<dbReference type="CDD" id="cd14984">
    <property type="entry name" value="7tmA_Chemokine_R"/>
    <property type="match status" value="1"/>
</dbReference>
<accession>A0A8B9L4L3</accession>
<dbReference type="InterPro" id="IPR017452">
    <property type="entry name" value="GPCR_Rhodpsn_7TM"/>
</dbReference>
<dbReference type="GO" id="GO:0006955">
    <property type="term" value="P:immune response"/>
    <property type="evidence" value="ECO:0007669"/>
    <property type="project" value="TreeGrafter"/>
</dbReference>
<evidence type="ECO:0000256" key="10">
    <source>
        <dbReference type="SAM" id="Phobius"/>
    </source>
</evidence>
<evidence type="ECO:0000313" key="13">
    <source>
        <dbReference type="Proteomes" id="UP000694621"/>
    </source>
</evidence>
<reference evidence="12" key="1">
    <citation type="submission" date="2025-08" db="UniProtKB">
        <authorList>
            <consortium name="Ensembl"/>
        </authorList>
    </citation>
    <scope>IDENTIFICATION</scope>
</reference>